<evidence type="ECO:0000256" key="4">
    <source>
        <dbReference type="ARBA" id="ARBA00022475"/>
    </source>
</evidence>
<dbReference type="NCBIfam" id="TIGR00915">
    <property type="entry name" value="2A0602"/>
    <property type="match status" value="1"/>
</dbReference>
<dbReference type="RefSeq" id="WP_093729353.1">
    <property type="nucleotide sequence ID" value="NZ_FMYW01000002.1"/>
</dbReference>
<keyword evidence="8 9" id="KW-0472">Membrane</keyword>
<protein>
    <submittedName>
        <fullName evidence="10">Hydrophobic/amphiphilic exporter-1, HAE1 family</fullName>
    </submittedName>
</protein>
<evidence type="ECO:0000256" key="9">
    <source>
        <dbReference type="SAM" id="Phobius"/>
    </source>
</evidence>
<dbReference type="GO" id="GO:0005886">
    <property type="term" value="C:plasma membrane"/>
    <property type="evidence" value="ECO:0007669"/>
    <property type="project" value="UniProtKB-SubCell"/>
</dbReference>
<gene>
    <name evidence="10" type="ORF">SAMN04487864_102182</name>
</gene>
<dbReference type="Proteomes" id="UP000198943">
    <property type="component" value="Unassembled WGS sequence"/>
</dbReference>
<dbReference type="AlphaFoldDB" id="A0A1G6IPY1"/>
<feature type="transmembrane region" description="Helical" evidence="9">
    <location>
        <begin position="473"/>
        <end position="497"/>
    </location>
</feature>
<feature type="transmembrane region" description="Helical" evidence="9">
    <location>
        <begin position="978"/>
        <end position="997"/>
    </location>
</feature>
<keyword evidence="11" id="KW-1185">Reference proteome</keyword>
<dbReference type="PRINTS" id="PR00702">
    <property type="entry name" value="ACRIFLAVINRP"/>
</dbReference>
<accession>A0A1G6IPY1</accession>
<dbReference type="OrthoDB" id="8270at2"/>
<dbReference type="InterPro" id="IPR004764">
    <property type="entry name" value="MdtF-like"/>
</dbReference>
<organism evidence="10 11">
    <name type="scientific">Succiniclasticum ruminis</name>
    <dbReference type="NCBI Taxonomy" id="40841"/>
    <lineage>
        <taxon>Bacteria</taxon>
        <taxon>Bacillati</taxon>
        <taxon>Bacillota</taxon>
        <taxon>Negativicutes</taxon>
        <taxon>Acidaminococcales</taxon>
        <taxon>Acidaminococcaceae</taxon>
        <taxon>Succiniclasticum</taxon>
    </lineage>
</organism>
<dbReference type="EMBL" id="FMYW01000002">
    <property type="protein sequence ID" value="SDC08559.1"/>
    <property type="molecule type" value="Genomic_DNA"/>
</dbReference>
<evidence type="ECO:0000256" key="3">
    <source>
        <dbReference type="ARBA" id="ARBA00022448"/>
    </source>
</evidence>
<feature type="transmembrane region" description="Helical" evidence="9">
    <location>
        <begin position="547"/>
        <end position="565"/>
    </location>
</feature>
<dbReference type="SUPFAM" id="SSF82714">
    <property type="entry name" value="Multidrug efflux transporter AcrB TolC docking domain, DN and DC subdomains"/>
    <property type="match status" value="2"/>
</dbReference>
<dbReference type="GO" id="GO:0015562">
    <property type="term" value="F:efflux transmembrane transporter activity"/>
    <property type="evidence" value="ECO:0007669"/>
    <property type="project" value="InterPro"/>
</dbReference>
<feature type="transmembrane region" description="Helical" evidence="9">
    <location>
        <begin position="441"/>
        <end position="461"/>
    </location>
</feature>
<dbReference type="Gene3D" id="3.30.70.1320">
    <property type="entry name" value="Multidrug efflux transporter AcrB pore domain like"/>
    <property type="match status" value="1"/>
</dbReference>
<keyword evidence="6 9" id="KW-0812">Transmembrane</keyword>
<dbReference type="PANTHER" id="PTHR32063">
    <property type="match status" value="1"/>
</dbReference>
<proteinExistence type="inferred from homology"/>
<evidence type="ECO:0000256" key="1">
    <source>
        <dbReference type="ARBA" id="ARBA00004429"/>
    </source>
</evidence>
<dbReference type="FunFam" id="1.20.1640.10:FF:000001">
    <property type="entry name" value="Efflux pump membrane transporter"/>
    <property type="match status" value="1"/>
</dbReference>
<dbReference type="GO" id="GO:0042910">
    <property type="term" value="F:xenobiotic transmembrane transporter activity"/>
    <property type="evidence" value="ECO:0007669"/>
    <property type="project" value="TreeGrafter"/>
</dbReference>
<evidence type="ECO:0000256" key="6">
    <source>
        <dbReference type="ARBA" id="ARBA00022692"/>
    </source>
</evidence>
<name>A0A1G6IPY1_9FIRM</name>
<feature type="transmembrane region" description="Helical" evidence="9">
    <location>
        <begin position="878"/>
        <end position="896"/>
    </location>
</feature>
<dbReference type="Gene3D" id="3.30.2090.10">
    <property type="entry name" value="Multidrug efflux transporter AcrB TolC docking domain, DN and DC subdomains"/>
    <property type="match status" value="2"/>
</dbReference>
<dbReference type="SUPFAM" id="SSF82693">
    <property type="entry name" value="Multidrug efflux transporter AcrB pore domain, PN1, PN2, PC1 and PC2 subdomains"/>
    <property type="match status" value="4"/>
</dbReference>
<feature type="transmembrane region" description="Helical" evidence="9">
    <location>
        <begin position="929"/>
        <end position="950"/>
    </location>
</feature>
<comment type="subcellular location">
    <subcellularLocation>
        <location evidence="1">Cell inner membrane</location>
        <topology evidence="1">Multi-pass membrane protein</topology>
    </subcellularLocation>
</comment>
<reference evidence="11" key="1">
    <citation type="submission" date="2016-10" db="EMBL/GenBank/DDBJ databases">
        <authorList>
            <person name="Varghese N."/>
            <person name="Submissions S."/>
        </authorList>
    </citation>
    <scope>NUCLEOTIDE SEQUENCE [LARGE SCALE GENOMIC DNA]</scope>
    <source>
        <strain evidence="11">DSM 11005</strain>
    </source>
</reference>
<feature type="transmembrane region" description="Helical" evidence="9">
    <location>
        <begin position="369"/>
        <end position="393"/>
    </location>
</feature>
<keyword evidence="4" id="KW-1003">Cell membrane</keyword>
<evidence type="ECO:0000256" key="8">
    <source>
        <dbReference type="ARBA" id="ARBA00023136"/>
    </source>
</evidence>
<dbReference type="SUPFAM" id="SSF82866">
    <property type="entry name" value="Multidrug efflux transporter AcrB transmembrane domain"/>
    <property type="match status" value="2"/>
</dbReference>
<keyword evidence="7 9" id="KW-1133">Transmembrane helix</keyword>
<evidence type="ECO:0000313" key="11">
    <source>
        <dbReference type="Proteomes" id="UP000198943"/>
    </source>
</evidence>
<feature type="transmembrane region" description="Helical" evidence="9">
    <location>
        <begin position="903"/>
        <end position="923"/>
    </location>
</feature>
<dbReference type="InterPro" id="IPR001036">
    <property type="entry name" value="Acrflvin-R"/>
</dbReference>
<feature type="transmembrane region" description="Helical" evidence="9">
    <location>
        <begin position="343"/>
        <end position="362"/>
    </location>
</feature>
<feature type="transmembrane region" description="Helical" evidence="9">
    <location>
        <begin position="1009"/>
        <end position="1032"/>
    </location>
</feature>
<evidence type="ECO:0000256" key="2">
    <source>
        <dbReference type="ARBA" id="ARBA00010942"/>
    </source>
</evidence>
<dbReference type="Gene3D" id="1.20.1640.10">
    <property type="entry name" value="Multidrug efflux transporter AcrB transmembrane domain"/>
    <property type="match status" value="2"/>
</dbReference>
<dbReference type="InterPro" id="IPR027463">
    <property type="entry name" value="AcrB_DN_DC_subdom"/>
</dbReference>
<keyword evidence="3" id="KW-0813">Transport</keyword>
<dbReference type="Gene3D" id="3.30.70.1430">
    <property type="entry name" value="Multidrug efflux transporter AcrB pore domain"/>
    <property type="match status" value="2"/>
</dbReference>
<sequence>MAKFFIDRPIFAIALSLVIVFAGVIAGFSLPIAQYPNITKPQIEVETNYVGANASTVEESIAQAIEQKVNGVENMRDMRSTSTNTGRYVLDVNFNLEKNGDIASVEVQNRVDQAKASMPTEVTQYGITTAKMSSQTIMYFVLTSPNKTYDGMFLKTYGASNVVDPIKRVKGVSSVGEYGPEYSMRVELKPDLMAQLGLTASDIAAVIQTQNIQAPVGSIGSKPTTNDLEFKYSASAEGRLKTPEEFGNIIIRAQNGQILKLKDIADIYEGERMDTPASLFLDKGVGGESVVYPISLTSDANAIETVTEIRRVLEDAETRFPPDMKLIVAQDKTQFVRESLEKVAHTFFEALVLVLIVVYIFLGNFRATLVPMLAVPVSLIGTFGAFVLLGFSINTLSMFAMILAIGLVVDDAIVVVEAVEHHIQETGLSPKEATYRAMKEVSGPVVAIACVLAAVFVPISFMSGSTGQLYKQFALTISVSMMLSAVVALSLTPALCAKLLKPHSSASSEETNKGFIGKVIYRFNVWYANTLAKYTTQVGKCIRYSKLMMCGLLVICILTGLLFKITPSGYVPDEDQGMYIISYNLPEGASSNRGMKQMEDFARKLGELPGVRYVMPINGFDILSNAPKASAGIIPVMMEEYDKRSTSTFELIQRTYAMAAQTPEMNIMAFNEPALPGLSSTGSLSMYIMNLAGDSIEQMNTYAQQFVMKANQRPEIGIAYTTFNTDTPGYKFNVNREKAESLNVPVASVFTTLQAFLGGMEVNDFNNFGRTWKVVMQAQPQYRDDVKNMRFFFVRSNSGEMVPLDSLVTVEPEMTVPSITRFNGASAFKIAGSPADGYSTGQAMAALEEVAHEVLPTTYTYEWTDQSRDEREAGDQAYGLYAISLVFVFLVLCALYESWTIPIAVLLSVPPAVMGCLGSQFLRGQQNDIYMQVAMIMLIGLAAKNAILIVEYAKMNLEGGQDVVTAAINAAHLRLRPILMTSFAFILGCLPLAIATGPGAGSRVSMGNAVVGGMTFNTFVGIFLIPVLFVVVERFFSRGKHKEEMADL</sequence>
<evidence type="ECO:0000256" key="5">
    <source>
        <dbReference type="ARBA" id="ARBA00022519"/>
    </source>
</evidence>
<dbReference type="Gene3D" id="3.30.70.1440">
    <property type="entry name" value="Multidrug efflux transporter AcrB pore domain"/>
    <property type="match status" value="1"/>
</dbReference>
<dbReference type="Pfam" id="PF00873">
    <property type="entry name" value="ACR_tran"/>
    <property type="match status" value="1"/>
</dbReference>
<keyword evidence="5" id="KW-0997">Cell inner membrane</keyword>
<dbReference type="PANTHER" id="PTHR32063:SF76">
    <property type="entry name" value="EFFLUX PUMP MEMBRANE TRANSPORTER"/>
    <property type="match status" value="1"/>
</dbReference>
<evidence type="ECO:0000256" key="7">
    <source>
        <dbReference type="ARBA" id="ARBA00022989"/>
    </source>
</evidence>
<comment type="similarity">
    <text evidence="2">Belongs to the resistance-nodulation-cell division (RND) (TC 2.A.6) family.</text>
</comment>
<evidence type="ECO:0000313" key="10">
    <source>
        <dbReference type="EMBL" id="SDC08559.1"/>
    </source>
</evidence>
<dbReference type="GO" id="GO:0009636">
    <property type="term" value="P:response to toxic substance"/>
    <property type="evidence" value="ECO:0007669"/>
    <property type="project" value="UniProtKB-ARBA"/>
</dbReference>